<keyword evidence="1" id="KW-0812">Transmembrane</keyword>
<keyword evidence="1" id="KW-1133">Transmembrane helix</keyword>
<dbReference type="OrthoDB" id="7066177at2"/>
<evidence type="ECO:0000313" key="2">
    <source>
        <dbReference type="EMBL" id="RRJ20279.1"/>
    </source>
</evidence>
<sequence length="126" mass="13789">MQLIKNLLWIDCLAGATAGVLMVLASAWLSELYSVPQHLLLVMGAVNLLYACYSFSLAISSKRREFFIKLLAVANAIWAVICLGIAVQYSASMTLPGYIHLAGEALFVGGLAVAEWNWREQLVTQN</sequence>
<gene>
    <name evidence="2" type="ORF">EIK76_12190</name>
</gene>
<feature type="transmembrane region" description="Helical" evidence="1">
    <location>
        <begin position="7"/>
        <end position="28"/>
    </location>
</feature>
<reference evidence="2 3" key="1">
    <citation type="submission" date="2018-11" db="EMBL/GenBank/DDBJ databases">
        <title>Draft genome analysis of Rheinheimera mesophila isolated from an industrial waste site.</title>
        <authorList>
            <person name="Yu Q."/>
            <person name="Qi Y."/>
            <person name="Zhang H."/>
            <person name="Lu Y."/>
            <person name="Pu J."/>
        </authorList>
    </citation>
    <scope>NUCLEOTIDE SEQUENCE [LARGE SCALE GENOMIC DNA]</scope>
    <source>
        <strain evidence="2 3">IITR13</strain>
    </source>
</reference>
<evidence type="ECO:0000256" key="1">
    <source>
        <dbReference type="SAM" id="Phobius"/>
    </source>
</evidence>
<organism evidence="2 3">
    <name type="scientific">Rheinheimera mesophila</name>
    <dbReference type="NCBI Taxonomy" id="1547515"/>
    <lineage>
        <taxon>Bacteria</taxon>
        <taxon>Pseudomonadati</taxon>
        <taxon>Pseudomonadota</taxon>
        <taxon>Gammaproteobacteria</taxon>
        <taxon>Chromatiales</taxon>
        <taxon>Chromatiaceae</taxon>
        <taxon>Rheinheimera</taxon>
    </lineage>
</organism>
<comment type="caution">
    <text evidence="2">The sequence shown here is derived from an EMBL/GenBank/DDBJ whole genome shotgun (WGS) entry which is preliminary data.</text>
</comment>
<evidence type="ECO:0000313" key="3">
    <source>
        <dbReference type="Proteomes" id="UP000276260"/>
    </source>
</evidence>
<keyword evidence="1" id="KW-0472">Membrane</keyword>
<dbReference type="AlphaFoldDB" id="A0A3P3QIJ6"/>
<accession>A0A3P3QIJ6</accession>
<name>A0A3P3QIJ6_9GAMM</name>
<dbReference type="RefSeq" id="WP_125060935.1">
    <property type="nucleotide sequence ID" value="NZ_RRCF01000003.1"/>
</dbReference>
<keyword evidence="3" id="KW-1185">Reference proteome</keyword>
<dbReference type="EMBL" id="RRCF01000003">
    <property type="protein sequence ID" value="RRJ20279.1"/>
    <property type="molecule type" value="Genomic_DNA"/>
</dbReference>
<feature type="transmembrane region" description="Helical" evidence="1">
    <location>
        <begin position="66"/>
        <end position="91"/>
    </location>
</feature>
<proteinExistence type="predicted"/>
<protein>
    <submittedName>
        <fullName evidence="2">Uncharacterized protein</fullName>
    </submittedName>
</protein>
<dbReference type="Proteomes" id="UP000276260">
    <property type="component" value="Unassembled WGS sequence"/>
</dbReference>
<feature type="transmembrane region" description="Helical" evidence="1">
    <location>
        <begin position="40"/>
        <end position="59"/>
    </location>
</feature>